<keyword evidence="3" id="KW-1185">Reference proteome</keyword>
<evidence type="ECO:0000313" key="2">
    <source>
        <dbReference type="EMBL" id="KAG5609940.1"/>
    </source>
</evidence>
<dbReference type="AlphaFoldDB" id="A0A9J5ZEI5"/>
<evidence type="ECO:0000256" key="1">
    <source>
        <dbReference type="SAM" id="MobiDB-lite"/>
    </source>
</evidence>
<dbReference type="Proteomes" id="UP000824120">
    <property type="component" value="Chromosome 4"/>
</dbReference>
<feature type="region of interest" description="Disordered" evidence="1">
    <location>
        <begin position="1"/>
        <end position="45"/>
    </location>
</feature>
<accession>A0A9J5ZEI5</accession>
<comment type="caution">
    <text evidence="2">The sequence shown here is derived from an EMBL/GenBank/DDBJ whole genome shotgun (WGS) entry which is preliminary data.</text>
</comment>
<sequence length="113" mass="12273">MRDANDKNARETSEIPPATTKNVQKDGTTHAETDEELISVHAEESRDEGIFRDLPDLIEKVVKLVIHTLPLKTYTAAPSGSGITIPSEATLGTDTHIQIATPAIETPIERETA</sequence>
<organism evidence="2 3">
    <name type="scientific">Solanum commersonii</name>
    <name type="common">Commerson's wild potato</name>
    <name type="synonym">Commerson's nightshade</name>
    <dbReference type="NCBI Taxonomy" id="4109"/>
    <lineage>
        <taxon>Eukaryota</taxon>
        <taxon>Viridiplantae</taxon>
        <taxon>Streptophyta</taxon>
        <taxon>Embryophyta</taxon>
        <taxon>Tracheophyta</taxon>
        <taxon>Spermatophyta</taxon>
        <taxon>Magnoliopsida</taxon>
        <taxon>eudicotyledons</taxon>
        <taxon>Gunneridae</taxon>
        <taxon>Pentapetalae</taxon>
        <taxon>asterids</taxon>
        <taxon>lamiids</taxon>
        <taxon>Solanales</taxon>
        <taxon>Solanaceae</taxon>
        <taxon>Solanoideae</taxon>
        <taxon>Solaneae</taxon>
        <taxon>Solanum</taxon>
    </lineage>
</organism>
<feature type="compositionally biased region" description="Basic and acidic residues" evidence="1">
    <location>
        <begin position="23"/>
        <end position="32"/>
    </location>
</feature>
<proteinExistence type="predicted"/>
<protein>
    <submittedName>
        <fullName evidence="2">Uncharacterized protein</fullName>
    </submittedName>
</protein>
<evidence type="ECO:0000313" key="3">
    <source>
        <dbReference type="Proteomes" id="UP000824120"/>
    </source>
</evidence>
<reference evidence="2 3" key="1">
    <citation type="submission" date="2020-09" db="EMBL/GenBank/DDBJ databases">
        <title>De no assembly of potato wild relative species, Solanum commersonii.</title>
        <authorList>
            <person name="Cho K."/>
        </authorList>
    </citation>
    <scope>NUCLEOTIDE SEQUENCE [LARGE SCALE GENOMIC DNA]</scope>
    <source>
        <strain evidence="2">LZ3.2</strain>
        <tissue evidence="2">Leaf</tissue>
    </source>
</reference>
<gene>
    <name evidence="2" type="ORF">H5410_021221</name>
</gene>
<name>A0A9J5ZEI5_SOLCO</name>
<dbReference type="EMBL" id="JACXVP010000004">
    <property type="protein sequence ID" value="KAG5609940.1"/>
    <property type="molecule type" value="Genomic_DNA"/>
</dbReference>
<feature type="compositionally biased region" description="Basic and acidic residues" evidence="1">
    <location>
        <begin position="1"/>
        <end position="13"/>
    </location>
</feature>